<feature type="region of interest" description="Disordered" evidence="1">
    <location>
        <begin position="378"/>
        <end position="400"/>
    </location>
</feature>
<evidence type="ECO:0000313" key="2">
    <source>
        <dbReference type="EMBL" id="CAE0563500.1"/>
    </source>
</evidence>
<proteinExistence type="predicted"/>
<accession>A0A7S3SSR2</accession>
<gene>
    <name evidence="2" type="ORF">EHUX00137_LOCUS26016</name>
</gene>
<sequence length="421" mass="46443">MAAWERVASVAAAASNLSEPLPEGAAPLRRALNRLLASPRFAGYAVMTKQAYNALLGQKPLWTPSERRDLHARLCTRPDLADGGRGRTWITFEYFSQHTSKDAGEVYTLVHLPSMRIDALAAVADFQPPWTAGQFHHMAHACQEDRMFFFGRRSEVKLLPRSKYESSNSFEGGTRFSSHFHMPTLLSVDIVCARPGRRGLAAALLAHIACLQSPFLCERTHLLFDISGREANTRMVSFTQALGAQRYQTFADEARSEGFIGVEGDDPSIFWTYKTGSGYGVNEDRTAGVYAIDQDTGTPITALHPAVLFDDRVTVSDFHRSGSSQPLLDRNAARVAGAAAFTRLPAQQLLIGLAVNRWRAATAPTFASLQTRQCRRASLRSSMDSQTPRGAPLPPPLGASARGARRLRCLMERRARRVARR</sequence>
<evidence type="ECO:0000256" key="1">
    <source>
        <dbReference type="SAM" id="MobiDB-lite"/>
    </source>
</evidence>
<dbReference type="EMBL" id="HBIR01033448">
    <property type="protein sequence ID" value="CAE0563500.1"/>
    <property type="molecule type" value="Transcribed_RNA"/>
</dbReference>
<protein>
    <submittedName>
        <fullName evidence="2">Uncharacterized protein</fullName>
    </submittedName>
</protein>
<dbReference type="AlphaFoldDB" id="A0A7S3SSR2"/>
<organism evidence="2">
    <name type="scientific">Emiliania huxleyi</name>
    <name type="common">Coccolithophore</name>
    <name type="synonym">Pontosphaera huxleyi</name>
    <dbReference type="NCBI Taxonomy" id="2903"/>
    <lineage>
        <taxon>Eukaryota</taxon>
        <taxon>Haptista</taxon>
        <taxon>Haptophyta</taxon>
        <taxon>Prymnesiophyceae</taxon>
        <taxon>Isochrysidales</taxon>
        <taxon>Noelaerhabdaceae</taxon>
        <taxon>Emiliania</taxon>
    </lineage>
</organism>
<reference evidence="2" key="1">
    <citation type="submission" date="2021-01" db="EMBL/GenBank/DDBJ databases">
        <authorList>
            <person name="Corre E."/>
            <person name="Pelletier E."/>
            <person name="Niang G."/>
            <person name="Scheremetjew M."/>
            <person name="Finn R."/>
            <person name="Kale V."/>
            <person name="Holt S."/>
            <person name="Cochrane G."/>
            <person name="Meng A."/>
            <person name="Brown T."/>
            <person name="Cohen L."/>
        </authorList>
    </citation>
    <scope>NUCLEOTIDE SEQUENCE</scope>
    <source>
        <strain evidence="2">379</strain>
    </source>
</reference>
<name>A0A7S3SSR2_EMIHU</name>